<reference evidence="1 2" key="1">
    <citation type="journal article" date="2023" name="bioRxiv">
        <title>Conserved and derived expression patterns and positive selection on dental genes reveal complex evolutionary context of ever-growing rodent molars.</title>
        <authorList>
            <person name="Calamari Z.T."/>
            <person name="Song A."/>
            <person name="Cohen E."/>
            <person name="Akter M."/>
            <person name="Roy R.D."/>
            <person name="Hallikas O."/>
            <person name="Christensen M.M."/>
            <person name="Li P."/>
            <person name="Marangoni P."/>
            <person name="Jernvall J."/>
            <person name="Klein O.D."/>
        </authorList>
    </citation>
    <scope>NUCLEOTIDE SEQUENCE [LARGE SCALE GENOMIC DNA]</scope>
    <source>
        <strain evidence="1">V071</strain>
    </source>
</reference>
<accession>A0AAW0JVZ7</accession>
<evidence type="ECO:0000313" key="2">
    <source>
        <dbReference type="Proteomes" id="UP001488838"/>
    </source>
</evidence>
<gene>
    <name evidence="1" type="ORF">U0070_018847</name>
</gene>
<evidence type="ECO:0000313" key="1">
    <source>
        <dbReference type="EMBL" id="KAK7830339.1"/>
    </source>
</evidence>
<name>A0AAW0JVZ7_MYOGA</name>
<organism evidence="1 2">
    <name type="scientific">Myodes glareolus</name>
    <name type="common">Bank vole</name>
    <name type="synonym">Clethrionomys glareolus</name>
    <dbReference type="NCBI Taxonomy" id="447135"/>
    <lineage>
        <taxon>Eukaryota</taxon>
        <taxon>Metazoa</taxon>
        <taxon>Chordata</taxon>
        <taxon>Craniata</taxon>
        <taxon>Vertebrata</taxon>
        <taxon>Euteleostomi</taxon>
        <taxon>Mammalia</taxon>
        <taxon>Eutheria</taxon>
        <taxon>Euarchontoglires</taxon>
        <taxon>Glires</taxon>
        <taxon>Rodentia</taxon>
        <taxon>Myomorpha</taxon>
        <taxon>Muroidea</taxon>
        <taxon>Cricetidae</taxon>
        <taxon>Arvicolinae</taxon>
        <taxon>Myodes</taxon>
    </lineage>
</organism>
<sequence>MDEGLPDLAFRVRSHISPHWPGSPSRMDVPTSYKSQGFDKNLKVTQSSWSAGMGLHLPDQKGVQFCGFGLELRLCKYHLKVNLHRIPSVPSVPKSHPLAVLLSLGPSSCFPQGSLLKAAEEPSNHSPFPLADS</sequence>
<dbReference type="EMBL" id="JBBHLL010000018">
    <property type="protein sequence ID" value="KAK7830339.1"/>
    <property type="molecule type" value="Genomic_DNA"/>
</dbReference>
<comment type="caution">
    <text evidence="1">The sequence shown here is derived from an EMBL/GenBank/DDBJ whole genome shotgun (WGS) entry which is preliminary data.</text>
</comment>
<dbReference type="Proteomes" id="UP001488838">
    <property type="component" value="Unassembled WGS sequence"/>
</dbReference>
<proteinExistence type="predicted"/>
<protein>
    <submittedName>
        <fullName evidence="1">Uncharacterized protein</fullName>
    </submittedName>
</protein>
<dbReference type="AlphaFoldDB" id="A0AAW0JVZ7"/>
<keyword evidence="2" id="KW-1185">Reference proteome</keyword>